<dbReference type="GO" id="GO:0016787">
    <property type="term" value="F:hydrolase activity"/>
    <property type="evidence" value="ECO:0007669"/>
    <property type="project" value="UniProtKB-KW"/>
</dbReference>
<accession>A0A859QG46</accession>
<dbReference type="Pfam" id="PF12697">
    <property type="entry name" value="Abhydrolase_6"/>
    <property type="match status" value="1"/>
</dbReference>
<proteinExistence type="predicted"/>
<evidence type="ECO:0000313" key="1">
    <source>
        <dbReference type="EMBL" id="QLL65513.1"/>
    </source>
</evidence>
<dbReference type="Gene3D" id="3.40.50.1820">
    <property type="entry name" value="alpha/beta hydrolase"/>
    <property type="match status" value="1"/>
</dbReference>
<sequence length="229" mass="25462">MNIVLVPGFMTDGELWSDMLRRLHISGQIVHVDPTRAQSIEDMARQALIDAPEQFMLVGFSMGGYVAREMVRLAPQRISSLVLIATSARGDGEIQARRRSAAAAFDPATFRGLSTASLRASVHPDRHNDVDLIERIHAMSVRLGGRVFQQQTMFRRDGDLERLGEIRRATLIVAGTQDRLRSIEEAEELRDGIPGAVMELVEAGHMIPMEAPEELAAILKRWLQGRSAQ</sequence>
<gene>
    <name evidence="1" type="ORF">FKV68_29770</name>
</gene>
<dbReference type="InterPro" id="IPR000073">
    <property type="entry name" value="AB_hydrolase_1"/>
</dbReference>
<name>A0A859QG46_9HYPH</name>
<dbReference type="EMBL" id="CP041241">
    <property type="protein sequence ID" value="QLL65513.1"/>
    <property type="molecule type" value="Genomic_DNA"/>
</dbReference>
<dbReference type="AlphaFoldDB" id="A0A859QG46"/>
<dbReference type="PANTHER" id="PTHR43798:SF29">
    <property type="entry name" value="AB HYDROLASE-1 DOMAIN-CONTAINING PROTEIN"/>
    <property type="match status" value="1"/>
</dbReference>
<dbReference type="PRINTS" id="PR00111">
    <property type="entry name" value="ABHYDROLASE"/>
</dbReference>
<protein>
    <submittedName>
        <fullName evidence="1">Alpha/beta hydrolase</fullName>
    </submittedName>
</protein>
<dbReference type="PANTHER" id="PTHR43798">
    <property type="entry name" value="MONOACYLGLYCEROL LIPASE"/>
    <property type="match status" value="1"/>
</dbReference>
<dbReference type="InterPro" id="IPR050266">
    <property type="entry name" value="AB_hydrolase_sf"/>
</dbReference>
<dbReference type="KEGG" id="emx:FKV68_29770"/>
<dbReference type="SUPFAM" id="SSF53474">
    <property type="entry name" value="alpha/beta-Hydrolases"/>
    <property type="match status" value="1"/>
</dbReference>
<dbReference type="Proteomes" id="UP000510721">
    <property type="component" value="Plasmid pEmeITTGR7c"/>
</dbReference>
<reference evidence="1 2" key="1">
    <citation type="submission" date="2019-06" db="EMBL/GenBank/DDBJ databases">
        <title>Complete genome sequence of Ensifer mexicanus ITTG R7 isolated from nodules of Acacia angustissima (Mill.) Kuntze.</title>
        <authorList>
            <person name="Rincon-Rosales R."/>
            <person name="Rogel M.A."/>
            <person name="Guerrero G."/>
            <person name="Rincon-Molina C.I."/>
            <person name="Lopez-Lopez A."/>
            <person name="Martinez-Romero E."/>
        </authorList>
    </citation>
    <scope>NUCLEOTIDE SEQUENCE [LARGE SCALE GENOMIC DNA]</scope>
    <source>
        <strain evidence="1 2">ITTG R7</strain>
        <plasmid evidence="2">pemeittgr7c</plasmid>
    </source>
</reference>
<dbReference type="InterPro" id="IPR029058">
    <property type="entry name" value="AB_hydrolase_fold"/>
</dbReference>
<organism evidence="1 2">
    <name type="scientific">Sinorhizobium mexicanum</name>
    <dbReference type="NCBI Taxonomy" id="375549"/>
    <lineage>
        <taxon>Bacteria</taxon>
        <taxon>Pseudomonadati</taxon>
        <taxon>Pseudomonadota</taxon>
        <taxon>Alphaproteobacteria</taxon>
        <taxon>Hyphomicrobiales</taxon>
        <taxon>Rhizobiaceae</taxon>
        <taxon>Sinorhizobium/Ensifer group</taxon>
        <taxon>Sinorhizobium</taxon>
    </lineage>
</organism>
<dbReference type="RefSeq" id="WP_180942416.1">
    <property type="nucleotide sequence ID" value="NZ_CP041241.1"/>
</dbReference>
<keyword evidence="1" id="KW-0614">Plasmid</keyword>
<geneLocation type="plasmid" evidence="2">
    <name>pemeittgr7c</name>
</geneLocation>
<keyword evidence="1" id="KW-0378">Hydrolase</keyword>
<evidence type="ECO:0000313" key="2">
    <source>
        <dbReference type="Proteomes" id="UP000510721"/>
    </source>
</evidence>
<keyword evidence="2" id="KW-1185">Reference proteome</keyword>